<dbReference type="InterPro" id="IPR041522">
    <property type="entry name" value="CdaR_GGDEF"/>
</dbReference>
<dbReference type="GO" id="GO:0043565">
    <property type="term" value="F:sequence-specific DNA binding"/>
    <property type="evidence" value="ECO:0007669"/>
    <property type="project" value="InterPro"/>
</dbReference>
<evidence type="ECO:0000259" key="5">
    <source>
        <dbReference type="PROSITE" id="PS01124"/>
    </source>
</evidence>
<protein>
    <submittedName>
        <fullName evidence="6">Helix-turn-helix domain-containing protein</fullName>
    </submittedName>
</protein>
<keyword evidence="1" id="KW-0805">Transcription regulation</keyword>
<accession>A0AAX3MXL8</accession>
<evidence type="ECO:0000256" key="2">
    <source>
        <dbReference type="ARBA" id="ARBA00023125"/>
    </source>
</evidence>
<feature type="domain" description="HTH araC/xylS-type" evidence="5">
    <location>
        <begin position="678"/>
        <end position="777"/>
    </location>
</feature>
<keyword evidence="3" id="KW-0804">Transcription</keyword>
<dbReference type="InterPro" id="IPR018060">
    <property type="entry name" value="HTH_AraC"/>
</dbReference>
<feature type="transmembrane region" description="Helical" evidence="4">
    <location>
        <begin position="15"/>
        <end position="38"/>
    </location>
</feature>
<evidence type="ECO:0000256" key="1">
    <source>
        <dbReference type="ARBA" id="ARBA00023015"/>
    </source>
</evidence>
<dbReference type="PRINTS" id="PR00032">
    <property type="entry name" value="HTHARAC"/>
</dbReference>
<dbReference type="PANTHER" id="PTHR43280:SF10">
    <property type="entry name" value="REGULATORY PROTEIN POCR"/>
    <property type="match status" value="1"/>
</dbReference>
<dbReference type="PANTHER" id="PTHR43280">
    <property type="entry name" value="ARAC-FAMILY TRANSCRIPTIONAL REGULATOR"/>
    <property type="match status" value="1"/>
</dbReference>
<dbReference type="Gene3D" id="1.10.10.60">
    <property type="entry name" value="Homeodomain-like"/>
    <property type="match status" value="2"/>
</dbReference>
<dbReference type="SUPFAM" id="SSF46689">
    <property type="entry name" value="Homeodomain-like"/>
    <property type="match status" value="1"/>
</dbReference>
<dbReference type="GO" id="GO:0003700">
    <property type="term" value="F:DNA-binding transcription factor activity"/>
    <property type="evidence" value="ECO:0007669"/>
    <property type="project" value="InterPro"/>
</dbReference>
<evidence type="ECO:0000256" key="4">
    <source>
        <dbReference type="SAM" id="Phobius"/>
    </source>
</evidence>
<dbReference type="Pfam" id="PF17853">
    <property type="entry name" value="GGDEF_2"/>
    <property type="match status" value="1"/>
</dbReference>
<evidence type="ECO:0000313" key="7">
    <source>
        <dbReference type="Proteomes" id="UP001220962"/>
    </source>
</evidence>
<keyword evidence="4" id="KW-0812">Transmembrane</keyword>
<feature type="transmembrane region" description="Helical" evidence="4">
    <location>
        <begin position="298"/>
        <end position="318"/>
    </location>
</feature>
<dbReference type="Pfam" id="PF12833">
    <property type="entry name" value="HTH_18"/>
    <property type="match status" value="1"/>
</dbReference>
<evidence type="ECO:0000256" key="3">
    <source>
        <dbReference type="ARBA" id="ARBA00023163"/>
    </source>
</evidence>
<dbReference type="InterPro" id="IPR020449">
    <property type="entry name" value="Tscrpt_reg_AraC-type_HTH"/>
</dbReference>
<sequence>MRNIQHLWQKRESIIVTWLVSYTAVLFIPIIISLVIYFQASDTLKGEIDRANDSLLKQVRYTIDNQVDLMKRLSMEMTWNSNLQTLMYSNISPEESSYTSYQLVQQFKLYKTSYASIDEFYIVRDSDHSVLRSGNVRDMETAFRTLHDTGNLTYEHWKDTIQRPGPSRFTVLPHLNNTELPSSIAYITHLPKGLNGRDTGSVVVMADMTRFQKPLESIAGFNEGLLLILNDNNEVLMSTRPDAPELAPFLKGQRVELSLAAAGESEIFYIPSAVSELKYALIIPSRIYWEKAEYVRSFTYISIAVSIISAILITWFFMRRNYSPIQQLVRALTDHTGTVEPQEGNELRFIQEAVLQTRTKHDEITMQLHKHEQVLRSNLINRLLKGRPDTLVPYEDAFRSFHMPLQSQDFAVILFDVENEESLYEKLPGIDINERRKLIQLIVSNVVEELVHTHQHVGYVAEVDDMMVCLVNLKADSCEPAADLHAIASEAKQFLYRYEMELTVSISGQHSSWIGIATAYQEAVDAMEYKMVLGKSGIIQHEDIRIEGALEDQYGYYYPLQVEQQLINLIKAGEVEQATDYMTEITDRNFNKPVMSLTIARCLMYNLAATMMKAINEVDRSIMERNPRFIEHITDCDTIQEMREALESLLKEVCSYAAAKRTLGITQEREDSLVRLTAQVTSYIEENYQDMNLNVNSIGEHFELKGSYLSKLFRMHTGEGLLDCIHKYRIEQAKQMMTAKQDSINEISKHVGYNDAATFIRVFKKYEGITPGKYKELY</sequence>
<keyword evidence="4" id="KW-1133">Transmembrane helix</keyword>
<gene>
    <name evidence="6" type="ORF">PUW23_23460</name>
</gene>
<dbReference type="Proteomes" id="UP001220962">
    <property type="component" value="Chromosome"/>
</dbReference>
<dbReference type="SMART" id="SM00342">
    <property type="entry name" value="HTH_ARAC"/>
    <property type="match status" value="1"/>
</dbReference>
<name>A0AAX3MXL8_9BACL</name>
<reference evidence="6" key="1">
    <citation type="submission" date="2023-02" db="EMBL/GenBank/DDBJ databases">
        <title>Pathogen: clinical or host-associated sample.</title>
        <authorList>
            <person name="Hergert J."/>
            <person name="Casey R."/>
            <person name="Wagner J."/>
            <person name="Young E.L."/>
            <person name="Oakeson K.F."/>
        </authorList>
    </citation>
    <scope>NUCLEOTIDE SEQUENCE</scope>
    <source>
        <strain evidence="6">2022CK-00830</strain>
    </source>
</reference>
<dbReference type="PROSITE" id="PS01124">
    <property type="entry name" value="HTH_ARAC_FAMILY_2"/>
    <property type="match status" value="1"/>
</dbReference>
<dbReference type="AlphaFoldDB" id="A0AAX3MXL8"/>
<dbReference type="EMBL" id="CP118101">
    <property type="protein sequence ID" value="WDH82368.1"/>
    <property type="molecule type" value="Genomic_DNA"/>
</dbReference>
<keyword evidence="2" id="KW-0238">DNA-binding</keyword>
<evidence type="ECO:0000313" key="6">
    <source>
        <dbReference type="EMBL" id="WDH82368.1"/>
    </source>
</evidence>
<dbReference type="RefSeq" id="WP_274359145.1">
    <property type="nucleotide sequence ID" value="NZ_CP118101.1"/>
</dbReference>
<proteinExistence type="predicted"/>
<dbReference type="InterPro" id="IPR009057">
    <property type="entry name" value="Homeodomain-like_sf"/>
</dbReference>
<keyword evidence="4" id="KW-0472">Membrane</keyword>
<organism evidence="6 7">
    <name type="scientific">Paenibacillus urinalis</name>
    <dbReference type="NCBI Taxonomy" id="521520"/>
    <lineage>
        <taxon>Bacteria</taxon>
        <taxon>Bacillati</taxon>
        <taxon>Bacillota</taxon>
        <taxon>Bacilli</taxon>
        <taxon>Bacillales</taxon>
        <taxon>Paenibacillaceae</taxon>
        <taxon>Paenibacillus</taxon>
    </lineage>
</organism>